<dbReference type="GO" id="GO:0004316">
    <property type="term" value="F:3-oxoacyl-[acyl-carrier-protein] reductase (NADPH) activity"/>
    <property type="evidence" value="ECO:0007669"/>
    <property type="project" value="UniProtKB-EC"/>
</dbReference>
<dbReference type="NCBIfam" id="NF005075">
    <property type="entry name" value="PRK06500.1"/>
    <property type="match status" value="1"/>
</dbReference>
<accession>A0A1N6M4T5</accession>
<dbReference type="AlphaFoldDB" id="A0A1N6M4T5"/>
<dbReference type="PROSITE" id="PS00061">
    <property type="entry name" value="ADH_SHORT"/>
    <property type="match status" value="1"/>
</dbReference>
<evidence type="ECO:0000259" key="3">
    <source>
        <dbReference type="SMART" id="SM00822"/>
    </source>
</evidence>
<dbReference type="RefSeq" id="WP_074372978.1">
    <property type="nucleotide sequence ID" value="NZ_AP024907.1"/>
</dbReference>
<dbReference type="InterPro" id="IPR020904">
    <property type="entry name" value="Sc_DH/Rdtase_CS"/>
</dbReference>
<dbReference type="SMART" id="SM00822">
    <property type="entry name" value="PKS_KR"/>
    <property type="match status" value="1"/>
</dbReference>
<reference evidence="4 5" key="1">
    <citation type="submission" date="2016-12" db="EMBL/GenBank/DDBJ databases">
        <authorList>
            <person name="Song W.-J."/>
            <person name="Kurnit D.M."/>
        </authorList>
    </citation>
    <scope>NUCLEOTIDE SEQUENCE [LARGE SCALE GENOMIC DNA]</scope>
    <source>
        <strain evidence="4 5">CECT 9026</strain>
    </source>
</reference>
<dbReference type="FunFam" id="3.40.50.720:FF:000084">
    <property type="entry name" value="Short-chain dehydrogenase reductase"/>
    <property type="match status" value="1"/>
</dbReference>
<dbReference type="InterPro" id="IPR036291">
    <property type="entry name" value="NAD(P)-bd_dom_sf"/>
</dbReference>
<dbReference type="InterPro" id="IPR002347">
    <property type="entry name" value="SDR_fam"/>
</dbReference>
<dbReference type="EC" id="1.1.1.100" evidence="4"/>
<organism evidence="4 5">
    <name type="scientific">Vibrio spartinae</name>
    <dbReference type="NCBI Taxonomy" id="1918945"/>
    <lineage>
        <taxon>Bacteria</taxon>
        <taxon>Pseudomonadati</taxon>
        <taxon>Pseudomonadota</taxon>
        <taxon>Gammaproteobacteria</taxon>
        <taxon>Vibrionales</taxon>
        <taxon>Vibrionaceae</taxon>
        <taxon>Vibrio</taxon>
    </lineage>
</organism>
<comment type="similarity">
    <text evidence="1">Belongs to the short-chain dehydrogenases/reductases (SDR) family.</text>
</comment>
<gene>
    <name evidence="4" type="primary">fabG_1</name>
    <name evidence="4" type="ORF">VSP9026_02136</name>
</gene>
<dbReference type="PANTHER" id="PTHR43477:SF1">
    <property type="entry name" value="DIHYDROANTICAPSIN 7-DEHYDROGENASE"/>
    <property type="match status" value="1"/>
</dbReference>
<dbReference type="Gene3D" id="3.40.50.720">
    <property type="entry name" value="NAD(P)-binding Rossmann-like Domain"/>
    <property type="match status" value="1"/>
</dbReference>
<evidence type="ECO:0000256" key="1">
    <source>
        <dbReference type="ARBA" id="ARBA00006484"/>
    </source>
</evidence>
<evidence type="ECO:0000256" key="2">
    <source>
        <dbReference type="ARBA" id="ARBA00023002"/>
    </source>
</evidence>
<dbReference type="PRINTS" id="PR00081">
    <property type="entry name" value="GDHRDH"/>
</dbReference>
<protein>
    <submittedName>
        <fullName evidence="4">3-oxoacyl-[acyl-carrier-protein] reductase FabG</fullName>
        <ecNumber evidence="4">1.1.1.100</ecNumber>
    </submittedName>
</protein>
<dbReference type="CDD" id="cd05233">
    <property type="entry name" value="SDR_c"/>
    <property type="match status" value="1"/>
</dbReference>
<proteinExistence type="inferred from homology"/>
<dbReference type="Pfam" id="PF13561">
    <property type="entry name" value="adh_short_C2"/>
    <property type="match status" value="1"/>
</dbReference>
<dbReference type="PANTHER" id="PTHR43477">
    <property type="entry name" value="DIHYDROANTICAPSIN 7-DEHYDROGENASE"/>
    <property type="match status" value="1"/>
</dbReference>
<dbReference type="InterPro" id="IPR057326">
    <property type="entry name" value="KR_dom"/>
</dbReference>
<evidence type="ECO:0000313" key="5">
    <source>
        <dbReference type="Proteomes" id="UP000184774"/>
    </source>
</evidence>
<dbReference type="OrthoDB" id="109589at2"/>
<name>A0A1N6M4T5_9VIBR</name>
<feature type="domain" description="Ketoreductase" evidence="3">
    <location>
        <begin position="8"/>
        <end position="186"/>
    </location>
</feature>
<evidence type="ECO:0000313" key="4">
    <source>
        <dbReference type="EMBL" id="SIO94435.1"/>
    </source>
</evidence>
<dbReference type="Proteomes" id="UP000184774">
    <property type="component" value="Unassembled WGS sequence"/>
</dbReference>
<dbReference type="InterPro" id="IPR051122">
    <property type="entry name" value="SDR_DHRS6-like"/>
</dbReference>
<dbReference type="SUPFAM" id="SSF51735">
    <property type="entry name" value="NAD(P)-binding Rossmann-fold domains"/>
    <property type="match status" value="1"/>
</dbReference>
<sequence length="254" mass="27154">MTSRLQNKYALITGGFAGIGLETAKQFCLEGACVAITGRSEAGLERAQSYLGENLGKNAVTIQSDAADIQQQQALADKIKTQFPRLDVIYINAGDVTHKPFNEWEEADFDRVMNTNLKGPFFLIRALLPLLSDSASVILCGSVSAQIGLPQSSVYAASKAGLISLARTLSGELKHLGIRVNTLSPGPTLTEAFDKFGLPENEQEALINQVKELVPLKRLGTPLELAKAAVFLASDESSYMLGSELLIDGGVGNL</sequence>
<dbReference type="EMBL" id="FSSB01000013">
    <property type="protein sequence ID" value="SIO94435.1"/>
    <property type="molecule type" value="Genomic_DNA"/>
</dbReference>
<keyword evidence="2 4" id="KW-0560">Oxidoreductase</keyword>